<dbReference type="Proteomes" id="UP000215902">
    <property type="component" value="Unassembled WGS sequence"/>
</dbReference>
<keyword evidence="3" id="KW-1185">Reference proteome</keyword>
<reference evidence="2 3" key="1">
    <citation type="submission" date="2017-06" db="EMBL/GenBank/DDBJ databases">
        <title>A platform for efficient transgenesis in Macrostomum lignano, a flatworm model organism for stem cell research.</title>
        <authorList>
            <person name="Berezikov E."/>
        </authorList>
    </citation>
    <scope>NUCLEOTIDE SEQUENCE [LARGE SCALE GENOMIC DNA]</scope>
    <source>
        <strain evidence="2">DV1</strain>
        <tissue evidence="2">Whole organism</tissue>
    </source>
</reference>
<dbReference type="AlphaFoldDB" id="A0A267FJG4"/>
<gene>
    <name evidence="2" type="ORF">BOX15_Mlig002494g1</name>
</gene>
<proteinExistence type="predicted"/>
<evidence type="ECO:0000313" key="3">
    <source>
        <dbReference type="Proteomes" id="UP000215902"/>
    </source>
</evidence>
<dbReference type="EMBL" id="NIVC01001020">
    <property type="protein sequence ID" value="PAA73287.1"/>
    <property type="molecule type" value="Genomic_DNA"/>
</dbReference>
<comment type="caution">
    <text evidence="2">The sequence shown here is derived from an EMBL/GenBank/DDBJ whole genome shotgun (WGS) entry which is preliminary data.</text>
</comment>
<dbReference type="OrthoDB" id="6060782at2759"/>
<evidence type="ECO:0000313" key="2">
    <source>
        <dbReference type="EMBL" id="PAA73287.1"/>
    </source>
</evidence>
<organism evidence="2 3">
    <name type="scientific">Macrostomum lignano</name>
    <dbReference type="NCBI Taxonomy" id="282301"/>
    <lineage>
        <taxon>Eukaryota</taxon>
        <taxon>Metazoa</taxon>
        <taxon>Spiralia</taxon>
        <taxon>Lophotrochozoa</taxon>
        <taxon>Platyhelminthes</taxon>
        <taxon>Rhabditophora</taxon>
        <taxon>Macrostomorpha</taxon>
        <taxon>Macrostomida</taxon>
        <taxon>Macrostomidae</taxon>
        <taxon>Macrostomum</taxon>
    </lineage>
</organism>
<name>A0A267FJG4_9PLAT</name>
<feature type="region of interest" description="Disordered" evidence="1">
    <location>
        <begin position="1"/>
        <end position="24"/>
    </location>
</feature>
<protein>
    <submittedName>
        <fullName evidence="2">Uncharacterized protein</fullName>
    </submittedName>
</protein>
<accession>A0A267FJG4</accession>
<sequence>MSQVRLALSDPISSSAAPTVREPATNRERLDQLQATAQRYRKAFNARRVAYKDWHSNKSASFLEALKRLQCIASSSSAPSIASIAEFRELRAQAADLRRLQPQKGAAAAELQRIDEFLNHWRDYLALKEIFEREFVRPLARLLEATEAFRYPAMRADLLKLMERLDAESDERFDFSGLHNTTENLFTYRVPLRDERFLGLMQILPRLLQTGSQVCYFTEQLVSNDTE</sequence>
<evidence type="ECO:0000256" key="1">
    <source>
        <dbReference type="SAM" id="MobiDB-lite"/>
    </source>
</evidence>